<proteinExistence type="predicted"/>
<name>A0A822Y6G2_NELNU</name>
<organism evidence="1 2">
    <name type="scientific">Nelumbo nucifera</name>
    <name type="common">Sacred lotus</name>
    <dbReference type="NCBI Taxonomy" id="4432"/>
    <lineage>
        <taxon>Eukaryota</taxon>
        <taxon>Viridiplantae</taxon>
        <taxon>Streptophyta</taxon>
        <taxon>Embryophyta</taxon>
        <taxon>Tracheophyta</taxon>
        <taxon>Spermatophyta</taxon>
        <taxon>Magnoliopsida</taxon>
        <taxon>Proteales</taxon>
        <taxon>Nelumbonaceae</taxon>
        <taxon>Nelumbo</taxon>
    </lineage>
</organism>
<gene>
    <name evidence="1" type="ORF">HUJ06_029568</name>
</gene>
<evidence type="ECO:0000313" key="1">
    <source>
        <dbReference type="EMBL" id="DAD28100.1"/>
    </source>
</evidence>
<keyword evidence="2" id="KW-1185">Reference proteome</keyword>
<comment type="caution">
    <text evidence="1">The sequence shown here is derived from an EMBL/GenBank/DDBJ whole genome shotgun (WGS) entry which is preliminary data.</text>
</comment>
<sequence length="26" mass="3174">MLFHENEYEVQMFSLISLLYMDCLFG</sequence>
<dbReference type="Proteomes" id="UP000607653">
    <property type="component" value="Unassembled WGS sequence"/>
</dbReference>
<reference evidence="1 2" key="1">
    <citation type="journal article" date="2020" name="Mol. Biol. Evol.">
        <title>Distinct Expression and Methylation Patterns for Genes with Different Fates following a Single Whole-Genome Duplication in Flowering Plants.</title>
        <authorList>
            <person name="Shi T."/>
            <person name="Rahmani R.S."/>
            <person name="Gugger P.F."/>
            <person name="Wang M."/>
            <person name="Li H."/>
            <person name="Zhang Y."/>
            <person name="Li Z."/>
            <person name="Wang Q."/>
            <person name="Van de Peer Y."/>
            <person name="Marchal K."/>
            <person name="Chen J."/>
        </authorList>
    </citation>
    <scope>NUCLEOTIDE SEQUENCE [LARGE SCALE GENOMIC DNA]</scope>
    <source>
        <tissue evidence="1">Leaf</tissue>
    </source>
</reference>
<dbReference type="EMBL" id="DUZY01000002">
    <property type="protein sequence ID" value="DAD28100.1"/>
    <property type="molecule type" value="Genomic_DNA"/>
</dbReference>
<accession>A0A822Y6G2</accession>
<dbReference type="AlphaFoldDB" id="A0A822Y6G2"/>
<protein>
    <submittedName>
        <fullName evidence="1">Uncharacterized protein</fullName>
    </submittedName>
</protein>
<evidence type="ECO:0000313" key="2">
    <source>
        <dbReference type="Proteomes" id="UP000607653"/>
    </source>
</evidence>